<proteinExistence type="predicted"/>
<accession>A0ABR0KKR3</accession>
<sequence>MADESFLFVPYHAGRQSSADVKLATSEARSHAAAVSRQRRDNKRSKGQLNQQNSRSVSTISIRSITAPDAAAVSGGNQHNDDSPEDSSSSSSSPAHSNGALKRRQYMRVMQFSWRAGYVSSDFKVIGGTRTDPFGYVPSTHYGRAVVDYFWQVISPVNQPIYAIFNVTNIFTSYWMELMRHEDYMPAGLAMVGAMMEKMSRSDSRPSREVRANQASAVARLQKKYKDSMDAGRNGMDDIAIITVLALASLARFLGDMGAYETHRLNMREMCVLQQYDSFWVFETEGTPLFSATRPEHIPVYPAFPLSEDLRDIFIKLPAGFQMLVMKGKISVELFDVLGRAVDASNSGVSVLAPGNMNHTKMRKYNDFVEALPCLSTPDSAKTTIEKDICLATLLYCFHSFTAARSSVSLYAASRTELTHLLLRTNEHAYSLPEQECLYWICAVCVDSWRQGGASSPLLPRGVALLPILKRLKAGSASTNVLQKFLHNQELLDGCDRYLTMTS</sequence>
<feature type="compositionally biased region" description="Low complexity" evidence="1">
    <location>
        <begin position="54"/>
        <end position="66"/>
    </location>
</feature>
<gene>
    <name evidence="2" type="ORF">LTR24_001869</name>
</gene>
<dbReference type="EMBL" id="JAVRRG010000014">
    <property type="protein sequence ID" value="KAK5098549.1"/>
    <property type="molecule type" value="Genomic_DNA"/>
</dbReference>
<keyword evidence="3" id="KW-1185">Reference proteome</keyword>
<protein>
    <submittedName>
        <fullName evidence="2">Uncharacterized protein</fullName>
    </submittedName>
</protein>
<evidence type="ECO:0000256" key="1">
    <source>
        <dbReference type="SAM" id="MobiDB-lite"/>
    </source>
</evidence>
<evidence type="ECO:0000313" key="3">
    <source>
        <dbReference type="Proteomes" id="UP001345013"/>
    </source>
</evidence>
<feature type="region of interest" description="Disordered" evidence="1">
    <location>
        <begin position="16"/>
        <end position="100"/>
    </location>
</feature>
<organism evidence="2 3">
    <name type="scientific">Lithohypha guttulata</name>
    <dbReference type="NCBI Taxonomy" id="1690604"/>
    <lineage>
        <taxon>Eukaryota</taxon>
        <taxon>Fungi</taxon>
        <taxon>Dikarya</taxon>
        <taxon>Ascomycota</taxon>
        <taxon>Pezizomycotina</taxon>
        <taxon>Eurotiomycetes</taxon>
        <taxon>Chaetothyriomycetidae</taxon>
        <taxon>Chaetothyriales</taxon>
        <taxon>Trichomeriaceae</taxon>
        <taxon>Lithohypha</taxon>
    </lineage>
</organism>
<name>A0ABR0KKR3_9EURO</name>
<dbReference type="Proteomes" id="UP001345013">
    <property type="component" value="Unassembled WGS sequence"/>
</dbReference>
<reference evidence="2 3" key="1">
    <citation type="submission" date="2023-08" db="EMBL/GenBank/DDBJ databases">
        <title>Black Yeasts Isolated from many extreme environments.</title>
        <authorList>
            <person name="Coleine C."/>
            <person name="Stajich J.E."/>
            <person name="Selbmann L."/>
        </authorList>
    </citation>
    <scope>NUCLEOTIDE SEQUENCE [LARGE SCALE GENOMIC DNA]</scope>
    <source>
        <strain evidence="2 3">CCFEE 5885</strain>
    </source>
</reference>
<comment type="caution">
    <text evidence="2">The sequence shown here is derived from an EMBL/GenBank/DDBJ whole genome shotgun (WGS) entry which is preliminary data.</text>
</comment>
<evidence type="ECO:0000313" key="2">
    <source>
        <dbReference type="EMBL" id="KAK5098549.1"/>
    </source>
</evidence>